<evidence type="ECO:0000256" key="1">
    <source>
        <dbReference type="SAM" id="MobiDB-lite"/>
    </source>
</evidence>
<dbReference type="AlphaFoldDB" id="A0A9P0G936"/>
<dbReference type="Proteomes" id="UP001153636">
    <property type="component" value="Chromosome 11"/>
</dbReference>
<sequence length="153" mass="17330">MLEKGLSDIEYLDNDDDSDYEETLVTNLVQCEEDENNIEEEEQIAWYGSQGQDETFDPLEWAWELVDGELSPLTMTQEADPEEILNKISCSCETNCGTRCGCHRSGLECSLAYKHCDGNCSNQKGTSSDEEEDEEGEGDEEGKEEEEEFEQDV</sequence>
<name>A0A9P0G936_9CUCU</name>
<accession>A0A9P0G936</accession>
<evidence type="ECO:0008006" key="4">
    <source>
        <dbReference type="Google" id="ProtNLM"/>
    </source>
</evidence>
<evidence type="ECO:0000313" key="2">
    <source>
        <dbReference type="EMBL" id="CAH1101420.1"/>
    </source>
</evidence>
<protein>
    <recommendedName>
        <fullName evidence="4">Tesmin/TSO1-like CXC domain-containing protein</fullName>
    </recommendedName>
</protein>
<keyword evidence="3" id="KW-1185">Reference proteome</keyword>
<gene>
    <name evidence="2" type="ORF">PSYICH_LOCUS2818</name>
</gene>
<evidence type="ECO:0000313" key="3">
    <source>
        <dbReference type="Proteomes" id="UP001153636"/>
    </source>
</evidence>
<dbReference type="EMBL" id="OV651823">
    <property type="protein sequence ID" value="CAH1101420.1"/>
    <property type="molecule type" value="Genomic_DNA"/>
</dbReference>
<feature type="region of interest" description="Disordered" evidence="1">
    <location>
        <begin position="117"/>
        <end position="153"/>
    </location>
</feature>
<organism evidence="2 3">
    <name type="scientific">Psylliodes chrysocephalus</name>
    <dbReference type="NCBI Taxonomy" id="3402493"/>
    <lineage>
        <taxon>Eukaryota</taxon>
        <taxon>Metazoa</taxon>
        <taxon>Ecdysozoa</taxon>
        <taxon>Arthropoda</taxon>
        <taxon>Hexapoda</taxon>
        <taxon>Insecta</taxon>
        <taxon>Pterygota</taxon>
        <taxon>Neoptera</taxon>
        <taxon>Endopterygota</taxon>
        <taxon>Coleoptera</taxon>
        <taxon>Polyphaga</taxon>
        <taxon>Cucujiformia</taxon>
        <taxon>Chrysomeloidea</taxon>
        <taxon>Chrysomelidae</taxon>
        <taxon>Galerucinae</taxon>
        <taxon>Alticini</taxon>
        <taxon>Psylliodes</taxon>
    </lineage>
</organism>
<reference evidence="2" key="1">
    <citation type="submission" date="2022-01" db="EMBL/GenBank/DDBJ databases">
        <authorList>
            <person name="King R."/>
        </authorList>
    </citation>
    <scope>NUCLEOTIDE SEQUENCE</scope>
</reference>
<proteinExistence type="predicted"/>
<dbReference type="OrthoDB" id="6778699at2759"/>
<feature type="compositionally biased region" description="Acidic residues" evidence="1">
    <location>
        <begin position="128"/>
        <end position="153"/>
    </location>
</feature>